<gene>
    <name evidence="1" type="ORF">SHALO_0051</name>
</gene>
<dbReference type="AlphaFoldDB" id="A0A1D7TFS2"/>
<name>A0A1D7TFS2_9BACT</name>
<accession>A0A1D7TFS2</accession>
<reference evidence="2" key="1">
    <citation type="submission" date="2016-08" db="EMBL/GenBank/DDBJ databases">
        <title>Complete genome sequence of the organohalide-respiring Epsilonproteobacterium Sulfurospirillum halorespirans.</title>
        <authorList>
            <person name="Goris T."/>
            <person name="Zimmermann J."/>
            <person name="Schenz B."/>
            <person name="Lemos M."/>
            <person name="Hackermueller J."/>
            <person name="Diekert G."/>
        </authorList>
    </citation>
    <scope>NUCLEOTIDE SEQUENCE [LARGE SCALE GENOMIC DNA]</scope>
    <source>
        <strain>DSM 13726</strain>
        <strain evidence="2">PCE-M2</strain>
    </source>
</reference>
<dbReference type="RefSeq" id="WP_069476863.1">
    <property type="nucleotide sequence ID" value="NZ_CP017111.1"/>
</dbReference>
<dbReference type="Proteomes" id="UP000094609">
    <property type="component" value="Chromosome"/>
</dbReference>
<organism evidence="1 2">
    <name type="scientific">Sulfurospirillum halorespirans DSM 13726</name>
    <dbReference type="NCBI Taxonomy" id="1193502"/>
    <lineage>
        <taxon>Bacteria</taxon>
        <taxon>Pseudomonadati</taxon>
        <taxon>Campylobacterota</taxon>
        <taxon>Epsilonproteobacteria</taxon>
        <taxon>Campylobacterales</taxon>
        <taxon>Sulfurospirillaceae</taxon>
        <taxon>Sulfurospirillum</taxon>
    </lineage>
</organism>
<evidence type="ECO:0000313" key="1">
    <source>
        <dbReference type="EMBL" id="AOO63853.1"/>
    </source>
</evidence>
<dbReference type="KEGG" id="shal:SHALO_0051"/>
<proteinExistence type="predicted"/>
<sequence>MKLQELEARKIIQMVMGESRTITKNDEELALLLKKRLTKKECEVLNAEALGKDKEALMSEQKIDATRYDALKASATKKIKNESVHGDFFYTKGE</sequence>
<dbReference type="PATRIC" id="fig|1193502.14.peg.52"/>
<dbReference type="STRING" id="1193502.SHALO_0051"/>
<protein>
    <submittedName>
        <fullName evidence="1">Uncharacterized protein</fullName>
    </submittedName>
</protein>
<dbReference type="EMBL" id="CP017111">
    <property type="protein sequence ID" value="AOO63853.1"/>
    <property type="molecule type" value="Genomic_DNA"/>
</dbReference>
<keyword evidence="2" id="KW-1185">Reference proteome</keyword>
<evidence type="ECO:0000313" key="2">
    <source>
        <dbReference type="Proteomes" id="UP000094609"/>
    </source>
</evidence>